<organism evidence="9 10">
    <name type="scientific">Rehmannia glutinosa</name>
    <name type="common">Chinese foxglove</name>
    <dbReference type="NCBI Taxonomy" id="99300"/>
    <lineage>
        <taxon>Eukaryota</taxon>
        <taxon>Viridiplantae</taxon>
        <taxon>Streptophyta</taxon>
        <taxon>Embryophyta</taxon>
        <taxon>Tracheophyta</taxon>
        <taxon>Spermatophyta</taxon>
        <taxon>Magnoliopsida</taxon>
        <taxon>eudicotyledons</taxon>
        <taxon>Gunneridae</taxon>
        <taxon>Pentapetalae</taxon>
        <taxon>asterids</taxon>
        <taxon>lamiids</taxon>
        <taxon>Lamiales</taxon>
        <taxon>Orobanchaceae</taxon>
        <taxon>Rehmannieae</taxon>
        <taxon>Rehmannia</taxon>
    </lineage>
</organism>
<dbReference type="PANTHER" id="PTHR23257:SF703">
    <property type="entry name" value="KINASE SUPERFAMILY WITH OCTICOSAPEPTIDE_PHOX_BEM1P DOMAIN-CONTAINING PROTEIN"/>
    <property type="match status" value="1"/>
</dbReference>
<keyword evidence="4" id="KW-0418">Kinase</keyword>
<dbReference type="PROSITE" id="PS00108">
    <property type="entry name" value="PROTEIN_KINASE_ST"/>
    <property type="match status" value="1"/>
</dbReference>
<sequence>MPDYNTHIQAVKFSPNTHTLENHHPCTLDSIQSASLLAKPATYRDPASLIDGTSVTVAPGVDYRNDTETNNSVRVNGNSAYEGRKEKSNGAEAKDSCVCGILDKNSDALAPSVSITLNFPERAVENGGAVNETNATVPEELPDDRLEFLPELIASVKEAALKSLKEVKAKVQEDTDLGGEHDSAAKEDAQNHKDGVDGNVDLEVDSDYDNVNPSKIELTKAEAEAIDRGLQTIKNEDLEEIRELGSGTYGSVYHGKWKGSDVAIKRIKASCFAGRPSERERLDPASLNSCNVVYNAFFTDFCWCKDMMFYSMELVDLFGLRHLIEIETETEQINKRRLIADFWKEALILSSLHHPNVVSFYGVVRDGPDGSLATVTEFMVNGSLKQFLQKKDRTIDRRKRLIIAMDAAFGMEYLHGKNIVHFDLKCENLLVNMRDPHRPVCKIGDLGLSKVKQHTLVSGGVRGTLPWMAPELLSGKSNMVTEKIDVYSFGICMWELLTGDEPYTDMHCASIIGGIVNNSLRPQIPTWCDPEWKSLMESCWASDPSQRPSFSEIAQRLRSMAAAMNLK</sequence>
<name>A0ABR0WWC9_REHGL</name>
<feature type="domain" description="Protein kinase" evidence="8">
    <location>
        <begin position="238"/>
        <end position="561"/>
    </location>
</feature>
<dbReference type="InterPro" id="IPR008271">
    <property type="entry name" value="Ser/Thr_kinase_AS"/>
</dbReference>
<evidence type="ECO:0000256" key="3">
    <source>
        <dbReference type="ARBA" id="ARBA00022741"/>
    </source>
</evidence>
<dbReference type="PANTHER" id="PTHR23257">
    <property type="entry name" value="SERINE-THREONINE PROTEIN KINASE"/>
    <property type="match status" value="1"/>
</dbReference>
<dbReference type="Proteomes" id="UP001318860">
    <property type="component" value="Unassembled WGS sequence"/>
</dbReference>
<reference evidence="9 10" key="1">
    <citation type="journal article" date="2021" name="Comput. Struct. Biotechnol. J.">
        <title>De novo genome assembly of the potent medicinal plant Rehmannia glutinosa using nanopore technology.</title>
        <authorList>
            <person name="Ma L."/>
            <person name="Dong C."/>
            <person name="Song C."/>
            <person name="Wang X."/>
            <person name="Zheng X."/>
            <person name="Niu Y."/>
            <person name="Chen S."/>
            <person name="Feng W."/>
        </authorList>
    </citation>
    <scope>NUCLEOTIDE SEQUENCE [LARGE SCALE GENOMIC DNA]</scope>
    <source>
        <strain evidence="9">DH-2019</strain>
    </source>
</reference>
<evidence type="ECO:0000256" key="7">
    <source>
        <dbReference type="SAM" id="MobiDB-lite"/>
    </source>
</evidence>
<dbReference type="PROSITE" id="PS00107">
    <property type="entry name" value="PROTEIN_KINASE_ATP"/>
    <property type="match status" value="1"/>
</dbReference>
<dbReference type="SMART" id="SM00220">
    <property type="entry name" value="S_TKc"/>
    <property type="match status" value="1"/>
</dbReference>
<evidence type="ECO:0000256" key="5">
    <source>
        <dbReference type="ARBA" id="ARBA00022840"/>
    </source>
</evidence>
<dbReference type="EMBL" id="JABTTQ020000007">
    <property type="protein sequence ID" value="KAK6151479.1"/>
    <property type="molecule type" value="Genomic_DNA"/>
</dbReference>
<keyword evidence="2" id="KW-0808">Transferase</keyword>
<dbReference type="InterPro" id="IPR000719">
    <property type="entry name" value="Prot_kinase_dom"/>
</dbReference>
<evidence type="ECO:0000256" key="6">
    <source>
        <dbReference type="PROSITE-ProRule" id="PRU10141"/>
    </source>
</evidence>
<feature type="binding site" evidence="6">
    <location>
        <position position="265"/>
    </location>
    <ligand>
        <name>ATP</name>
        <dbReference type="ChEBI" id="CHEBI:30616"/>
    </ligand>
</feature>
<dbReference type="CDD" id="cd13999">
    <property type="entry name" value="STKc_MAP3K-like"/>
    <property type="match status" value="1"/>
</dbReference>
<keyword evidence="1" id="KW-0723">Serine/threonine-protein kinase</keyword>
<proteinExistence type="predicted"/>
<dbReference type="InterPro" id="IPR001245">
    <property type="entry name" value="Ser-Thr/Tyr_kinase_cat_dom"/>
</dbReference>
<dbReference type="InterPro" id="IPR050167">
    <property type="entry name" value="Ser_Thr_protein_kinase"/>
</dbReference>
<dbReference type="InterPro" id="IPR011009">
    <property type="entry name" value="Kinase-like_dom_sf"/>
</dbReference>
<evidence type="ECO:0000256" key="4">
    <source>
        <dbReference type="ARBA" id="ARBA00022777"/>
    </source>
</evidence>
<dbReference type="SUPFAM" id="SSF56112">
    <property type="entry name" value="Protein kinase-like (PK-like)"/>
    <property type="match status" value="1"/>
</dbReference>
<dbReference type="Gene3D" id="1.10.510.10">
    <property type="entry name" value="Transferase(Phosphotransferase) domain 1"/>
    <property type="match status" value="1"/>
</dbReference>
<evidence type="ECO:0000256" key="1">
    <source>
        <dbReference type="ARBA" id="ARBA00022527"/>
    </source>
</evidence>
<evidence type="ECO:0000256" key="2">
    <source>
        <dbReference type="ARBA" id="ARBA00022679"/>
    </source>
</evidence>
<accession>A0ABR0WWC9</accession>
<protein>
    <recommendedName>
        <fullName evidence="8">Protein kinase domain-containing protein</fullName>
    </recommendedName>
</protein>
<evidence type="ECO:0000259" key="8">
    <source>
        <dbReference type="PROSITE" id="PS50011"/>
    </source>
</evidence>
<gene>
    <name evidence="9" type="ORF">DH2020_014114</name>
</gene>
<dbReference type="Pfam" id="PF07714">
    <property type="entry name" value="PK_Tyr_Ser-Thr"/>
    <property type="match status" value="1"/>
</dbReference>
<evidence type="ECO:0000313" key="10">
    <source>
        <dbReference type="Proteomes" id="UP001318860"/>
    </source>
</evidence>
<keyword evidence="5 6" id="KW-0067">ATP-binding</keyword>
<feature type="compositionally biased region" description="Basic and acidic residues" evidence="7">
    <location>
        <begin position="173"/>
        <end position="196"/>
    </location>
</feature>
<dbReference type="PROSITE" id="PS50011">
    <property type="entry name" value="PROTEIN_KINASE_DOM"/>
    <property type="match status" value="1"/>
</dbReference>
<comment type="caution">
    <text evidence="9">The sequence shown here is derived from an EMBL/GenBank/DDBJ whole genome shotgun (WGS) entry which is preliminary data.</text>
</comment>
<keyword evidence="10" id="KW-1185">Reference proteome</keyword>
<evidence type="ECO:0000313" key="9">
    <source>
        <dbReference type="EMBL" id="KAK6151479.1"/>
    </source>
</evidence>
<dbReference type="PRINTS" id="PR00109">
    <property type="entry name" value="TYRKINASE"/>
</dbReference>
<dbReference type="Gene3D" id="3.30.200.20">
    <property type="entry name" value="Phosphorylase Kinase, domain 1"/>
    <property type="match status" value="1"/>
</dbReference>
<dbReference type="InterPro" id="IPR017441">
    <property type="entry name" value="Protein_kinase_ATP_BS"/>
</dbReference>
<feature type="region of interest" description="Disordered" evidence="7">
    <location>
        <begin position="173"/>
        <end position="206"/>
    </location>
</feature>
<keyword evidence="3 6" id="KW-0547">Nucleotide-binding</keyword>